<dbReference type="EMBL" id="CAJOBI010211157">
    <property type="protein sequence ID" value="CAF5018309.1"/>
    <property type="molecule type" value="Genomic_DNA"/>
</dbReference>
<feature type="compositionally biased region" description="Polar residues" evidence="1">
    <location>
        <begin position="15"/>
        <end position="28"/>
    </location>
</feature>
<dbReference type="Proteomes" id="UP000676336">
    <property type="component" value="Unassembled WGS sequence"/>
</dbReference>
<gene>
    <name evidence="2" type="ORF">SMN809_LOCUS57525</name>
</gene>
<evidence type="ECO:0000313" key="3">
    <source>
        <dbReference type="Proteomes" id="UP000676336"/>
    </source>
</evidence>
<sequence>MIEQQESAITDPRASLNNYSNRQDSSFQYGDPPKSENNNVSKLKAESTDKIELTQLLDDDSYDVEE</sequence>
<evidence type="ECO:0000256" key="1">
    <source>
        <dbReference type="SAM" id="MobiDB-lite"/>
    </source>
</evidence>
<feature type="non-terminal residue" evidence="2">
    <location>
        <position position="1"/>
    </location>
</feature>
<feature type="region of interest" description="Disordered" evidence="1">
    <location>
        <begin position="1"/>
        <end position="46"/>
    </location>
</feature>
<dbReference type="AlphaFoldDB" id="A0A8S3DH34"/>
<name>A0A8S3DH34_9BILA</name>
<organism evidence="2 3">
    <name type="scientific">Rotaria magnacalcarata</name>
    <dbReference type="NCBI Taxonomy" id="392030"/>
    <lineage>
        <taxon>Eukaryota</taxon>
        <taxon>Metazoa</taxon>
        <taxon>Spiralia</taxon>
        <taxon>Gnathifera</taxon>
        <taxon>Rotifera</taxon>
        <taxon>Eurotatoria</taxon>
        <taxon>Bdelloidea</taxon>
        <taxon>Philodinida</taxon>
        <taxon>Philodinidae</taxon>
        <taxon>Rotaria</taxon>
    </lineage>
</organism>
<accession>A0A8S3DH34</accession>
<proteinExistence type="predicted"/>
<reference evidence="2" key="1">
    <citation type="submission" date="2021-02" db="EMBL/GenBank/DDBJ databases">
        <authorList>
            <person name="Nowell W R."/>
        </authorList>
    </citation>
    <scope>NUCLEOTIDE SEQUENCE</scope>
</reference>
<protein>
    <submittedName>
        <fullName evidence="2">Uncharacterized protein</fullName>
    </submittedName>
</protein>
<comment type="caution">
    <text evidence="2">The sequence shown here is derived from an EMBL/GenBank/DDBJ whole genome shotgun (WGS) entry which is preliminary data.</text>
</comment>
<evidence type="ECO:0000313" key="2">
    <source>
        <dbReference type="EMBL" id="CAF5018309.1"/>
    </source>
</evidence>